<keyword evidence="3" id="KW-1185">Reference proteome</keyword>
<reference evidence="2 3" key="1">
    <citation type="submission" date="2022-10" db="EMBL/GenBank/DDBJ databases">
        <title>WGS assembly of Paspalum vaginatum 540-79.</title>
        <authorList>
            <person name="Sun G."/>
            <person name="Wase N."/>
            <person name="Shu S."/>
            <person name="Jenkins J."/>
            <person name="Zhou B."/>
            <person name="Torres-Rodriguez J."/>
            <person name="Chen C."/>
            <person name="Sandor L."/>
            <person name="Plott C."/>
            <person name="Yoshinga Y."/>
            <person name="Daum C."/>
            <person name="Qi P."/>
            <person name="Barry K."/>
            <person name="Lipzen A."/>
            <person name="Berry L."/>
            <person name="Pedersen C."/>
            <person name="Gottilla T."/>
            <person name="Foltz A."/>
            <person name="Yu H."/>
            <person name="O'Malley R."/>
            <person name="Zhang C."/>
            <person name="Devos K."/>
            <person name="Sigmon B."/>
            <person name="Yu B."/>
            <person name="Obata T."/>
            <person name="Schmutz J."/>
            <person name="Schnable J."/>
        </authorList>
    </citation>
    <scope>NUCLEOTIDE SEQUENCE [LARGE SCALE GENOMIC DNA]</scope>
    <source>
        <strain evidence="3">cv. 540-79</strain>
    </source>
</reference>
<accession>A0A9W8CC32</accession>
<organism evidence="2 3">
    <name type="scientific">Paspalum vaginatum</name>
    <name type="common">seashore paspalum</name>
    <dbReference type="NCBI Taxonomy" id="158149"/>
    <lineage>
        <taxon>Eukaryota</taxon>
        <taxon>Viridiplantae</taxon>
        <taxon>Streptophyta</taxon>
        <taxon>Embryophyta</taxon>
        <taxon>Tracheophyta</taxon>
        <taxon>Spermatophyta</taxon>
        <taxon>Magnoliopsida</taxon>
        <taxon>Liliopsida</taxon>
        <taxon>Poales</taxon>
        <taxon>Poaceae</taxon>
        <taxon>PACMAD clade</taxon>
        <taxon>Panicoideae</taxon>
        <taxon>Andropogonodae</taxon>
        <taxon>Paspaleae</taxon>
        <taxon>Paspalinae</taxon>
        <taxon>Paspalum</taxon>
    </lineage>
</organism>
<sequence length="121" mass="13017">MSIVPAGSISSKPTPMYFPPRYMLHAAVLKCMCRSGSGSNQPEALSIQHPACDTSTRPLATSNPTHKRKASAAKANARKNKVTAKSKKQDLVLPHSPAMCTRSKTGDSPAKSTRSKRKLLE</sequence>
<feature type="compositionally biased region" description="Basic residues" evidence="1">
    <location>
        <begin position="65"/>
        <end position="86"/>
    </location>
</feature>
<feature type="region of interest" description="Disordered" evidence="1">
    <location>
        <begin position="36"/>
        <end position="121"/>
    </location>
</feature>
<proteinExistence type="predicted"/>
<evidence type="ECO:0000313" key="3">
    <source>
        <dbReference type="Proteomes" id="UP001164776"/>
    </source>
</evidence>
<name>A0A9W8CC32_9POAL</name>
<evidence type="ECO:0000256" key="1">
    <source>
        <dbReference type="SAM" id="MobiDB-lite"/>
    </source>
</evidence>
<gene>
    <name evidence="2" type="ORF">BS78_K213500</name>
</gene>
<evidence type="ECO:0000313" key="2">
    <source>
        <dbReference type="EMBL" id="KAJ1253659.1"/>
    </source>
</evidence>
<comment type="caution">
    <text evidence="2">The sequence shown here is derived from an EMBL/GenBank/DDBJ whole genome shotgun (WGS) entry which is preliminary data.</text>
</comment>
<dbReference type="Proteomes" id="UP001164776">
    <property type="component" value="Unassembled WGS sequence"/>
</dbReference>
<feature type="compositionally biased region" description="Polar residues" evidence="1">
    <location>
        <begin position="53"/>
        <end position="64"/>
    </location>
</feature>
<protein>
    <submittedName>
        <fullName evidence="2">Uncharacterized protein</fullName>
    </submittedName>
</protein>
<dbReference type="AlphaFoldDB" id="A0A9W8CC32"/>
<dbReference type="EMBL" id="MU630836">
    <property type="protein sequence ID" value="KAJ1253659.1"/>
    <property type="molecule type" value="Genomic_DNA"/>
</dbReference>